<feature type="compositionally biased region" description="Basic residues" evidence="9">
    <location>
        <begin position="121"/>
        <end position="130"/>
    </location>
</feature>
<comment type="subcellular location">
    <subcellularLocation>
        <location evidence="1">Membrane</location>
        <topology evidence="1">Multi-pass membrane protein</topology>
    </subcellularLocation>
</comment>
<feature type="transmembrane region" description="Helical" evidence="10">
    <location>
        <begin position="364"/>
        <end position="382"/>
    </location>
</feature>
<accession>A0ABD2ICT2</accession>
<dbReference type="PANTHER" id="PTHR11003:SF250">
    <property type="entry name" value="POTASSIUM CHANNEL DOMAIN-CONTAINING PROTEIN"/>
    <property type="match status" value="1"/>
</dbReference>
<reference evidence="12 13" key="1">
    <citation type="submission" date="2024-10" db="EMBL/GenBank/DDBJ databases">
        <authorList>
            <person name="Kim D."/>
        </authorList>
    </citation>
    <scope>NUCLEOTIDE SEQUENCE [LARGE SCALE GENOMIC DNA]</scope>
    <source>
        <strain evidence="12">BH-2024</strain>
    </source>
</reference>
<keyword evidence="7 8" id="KW-0407">Ion channel</keyword>
<feature type="transmembrane region" description="Helical" evidence="10">
    <location>
        <begin position="185"/>
        <end position="210"/>
    </location>
</feature>
<evidence type="ECO:0000256" key="2">
    <source>
        <dbReference type="ARBA" id="ARBA00022448"/>
    </source>
</evidence>
<feature type="transmembrane region" description="Helical" evidence="10">
    <location>
        <begin position="222"/>
        <end position="241"/>
    </location>
</feature>
<dbReference type="InterPro" id="IPR013099">
    <property type="entry name" value="K_chnl_dom"/>
</dbReference>
<evidence type="ECO:0000256" key="6">
    <source>
        <dbReference type="ARBA" id="ARBA00023136"/>
    </source>
</evidence>
<feature type="transmembrane region" description="Helical" evidence="10">
    <location>
        <begin position="335"/>
        <end position="352"/>
    </location>
</feature>
<gene>
    <name evidence="12" type="ORF">niasHT_033855</name>
</gene>
<dbReference type="PANTHER" id="PTHR11003">
    <property type="entry name" value="POTASSIUM CHANNEL, SUBFAMILY K"/>
    <property type="match status" value="1"/>
</dbReference>
<evidence type="ECO:0000259" key="11">
    <source>
        <dbReference type="Pfam" id="PF07885"/>
    </source>
</evidence>
<keyword evidence="5 8" id="KW-0406">Ion transport</keyword>
<dbReference type="AlphaFoldDB" id="A0ABD2ICT2"/>
<evidence type="ECO:0000256" key="9">
    <source>
        <dbReference type="SAM" id="MobiDB-lite"/>
    </source>
</evidence>
<feature type="transmembrane region" description="Helical" evidence="10">
    <location>
        <begin position="247"/>
        <end position="267"/>
    </location>
</feature>
<feature type="region of interest" description="Disordered" evidence="9">
    <location>
        <begin position="1"/>
        <end position="47"/>
    </location>
</feature>
<evidence type="ECO:0000256" key="10">
    <source>
        <dbReference type="SAM" id="Phobius"/>
    </source>
</evidence>
<dbReference type="Pfam" id="PF07885">
    <property type="entry name" value="Ion_trans_2"/>
    <property type="match status" value="2"/>
</dbReference>
<organism evidence="12 13">
    <name type="scientific">Heterodera trifolii</name>
    <dbReference type="NCBI Taxonomy" id="157864"/>
    <lineage>
        <taxon>Eukaryota</taxon>
        <taxon>Metazoa</taxon>
        <taxon>Ecdysozoa</taxon>
        <taxon>Nematoda</taxon>
        <taxon>Chromadorea</taxon>
        <taxon>Rhabditida</taxon>
        <taxon>Tylenchina</taxon>
        <taxon>Tylenchomorpha</taxon>
        <taxon>Tylenchoidea</taxon>
        <taxon>Heteroderidae</taxon>
        <taxon>Heteroderinae</taxon>
        <taxon>Heterodera</taxon>
    </lineage>
</organism>
<evidence type="ECO:0000313" key="13">
    <source>
        <dbReference type="Proteomes" id="UP001620626"/>
    </source>
</evidence>
<feature type="domain" description="Potassium channel" evidence="11">
    <location>
        <begin position="199"/>
        <end position="275"/>
    </location>
</feature>
<name>A0ABD2ICT2_9BILA</name>
<evidence type="ECO:0000256" key="8">
    <source>
        <dbReference type="RuleBase" id="RU003857"/>
    </source>
</evidence>
<keyword evidence="2 8" id="KW-0813">Transport</keyword>
<feature type="compositionally biased region" description="Basic and acidic residues" evidence="9">
    <location>
        <begin position="462"/>
        <end position="475"/>
    </location>
</feature>
<evidence type="ECO:0000313" key="12">
    <source>
        <dbReference type="EMBL" id="KAL3075281.1"/>
    </source>
</evidence>
<feature type="region of interest" description="Disordered" evidence="9">
    <location>
        <begin position="455"/>
        <end position="489"/>
    </location>
</feature>
<protein>
    <recommendedName>
        <fullName evidence="11">Potassium channel domain-containing protein</fullName>
    </recommendedName>
</protein>
<proteinExistence type="inferred from homology"/>
<dbReference type="Gene3D" id="1.10.287.70">
    <property type="match status" value="1"/>
</dbReference>
<dbReference type="GO" id="GO:0016020">
    <property type="term" value="C:membrane"/>
    <property type="evidence" value="ECO:0007669"/>
    <property type="project" value="UniProtKB-SubCell"/>
</dbReference>
<feature type="compositionally biased region" description="Acidic residues" evidence="9">
    <location>
        <begin position="15"/>
        <end position="31"/>
    </location>
</feature>
<dbReference type="InterPro" id="IPR003280">
    <property type="entry name" value="2pore_dom_K_chnl"/>
</dbReference>
<keyword evidence="13" id="KW-1185">Reference proteome</keyword>
<keyword evidence="3 8" id="KW-0812">Transmembrane</keyword>
<comment type="similarity">
    <text evidence="8">Belongs to the two pore domain potassium channel (TC 1.A.1.8) family.</text>
</comment>
<evidence type="ECO:0000256" key="7">
    <source>
        <dbReference type="ARBA" id="ARBA00023303"/>
    </source>
</evidence>
<sequence length="560" mass="62887">MAPVKLAAESAEISFIDEDKEEEEDGDENGQEEPSSSNTTPGYKNGLILPFPSRRTVSLMAPLPSEISTNSAVCGASRKKAMFKISLVTVDDNDDAMSYCNSSRSRPKRSWLPLPEQQHENRKKFGSSRHKKASVMSQRHHFLALAQPKKTTTKIAKHWSCPYKIWRDKFLREHNCRREELSKEVFLSALPHFGVFFVVSAYILLGSLAFRQLDTQMAKLPFHDVLLFAFTTITTIGYGNIVPLTPFARVACVVYCLAGIPLVFLPLSNLGELLAEFYWVGIASLKGQKENDGVDDQLHPDGPCRLPLKVVVLLILFHSLLGGLIFHFWIQKMPIFPAIYFSFISITTIGFGDLCPEPQNMCESLVIIVYLSCGIAIMSTLFNTLGDHLRCIHYLGRDFEGAPDVRVWFGGQPLTVRELVALVANRFEIAPERLREVLAELDALIRHSDYGTATTQISTTESARHSRENDVDSDHRHSRSANNNNQNQQQNFDENELLQQQSYSPTSSITSEQQQMIQALSTLHRLTIKGTRTFHTPSTNSLSLLIRSASSANNQQNQIQ</sequence>
<evidence type="ECO:0000256" key="1">
    <source>
        <dbReference type="ARBA" id="ARBA00004141"/>
    </source>
</evidence>
<dbReference type="Proteomes" id="UP001620626">
    <property type="component" value="Unassembled WGS sequence"/>
</dbReference>
<dbReference type="SUPFAM" id="SSF81324">
    <property type="entry name" value="Voltage-gated potassium channels"/>
    <property type="match status" value="2"/>
</dbReference>
<keyword evidence="6 10" id="KW-0472">Membrane</keyword>
<feature type="region of interest" description="Disordered" evidence="9">
    <location>
        <begin position="100"/>
        <end position="130"/>
    </location>
</feature>
<evidence type="ECO:0000256" key="4">
    <source>
        <dbReference type="ARBA" id="ARBA00022989"/>
    </source>
</evidence>
<comment type="caution">
    <text evidence="12">The sequence shown here is derived from an EMBL/GenBank/DDBJ whole genome shotgun (WGS) entry which is preliminary data.</text>
</comment>
<dbReference type="GO" id="GO:0034220">
    <property type="term" value="P:monoatomic ion transmembrane transport"/>
    <property type="evidence" value="ECO:0007669"/>
    <property type="project" value="UniProtKB-KW"/>
</dbReference>
<keyword evidence="4 10" id="KW-1133">Transmembrane helix</keyword>
<feature type="transmembrane region" description="Helical" evidence="10">
    <location>
        <begin position="310"/>
        <end position="329"/>
    </location>
</feature>
<feature type="domain" description="Potassium channel" evidence="11">
    <location>
        <begin position="314"/>
        <end position="388"/>
    </location>
</feature>
<evidence type="ECO:0000256" key="3">
    <source>
        <dbReference type="ARBA" id="ARBA00022692"/>
    </source>
</evidence>
<dbReference type="EMBL" id="JBICBT010001281">
    <property type="protein sequence ID" value="KAL3075281.1"/>
    <property type="molecule type" value="Genomic_DNA"/>
</dbReference>
<evidence type="ECO:0000256" key="5">
    <source>
        <dbReference type="ARBA" id="ARBA00023065"/>
    </source>
</evidence>
<dbReference type="PRINTS" id="PR01333">
    <property type="entry name" value="2POREKCHANEL"/>
</dbReference>